<organism evidence="1 2">
    <name type="scientific">Burkholderia multivorans (strain ATCC 17616 / 249)</name>
    <dbReference type="NCBI Taxonomy" id="395019"/>
    <lineage>
        <taxon>Bacteria</taxon>
        <taxon>Pseudomonadati</taxon>
        <taxon>Pseudomonadota</taxon>
        <taxon>Betaproteobacteria</taxon>
        <taxon>Burkholderiales</taxon>
        <taxon>Burkholderiaceae</taxon>
        <taxon>Burkholderia</taxon>
        <taxon>Burkholderia cepacia complex</taxon>
    </lineage>
</organism>
<protein>
    <submittedName>
        <fullName evidence="1">Uncharacterized protein</fullName>
    </submittedName>
</protein>
<evidence type="ECO:0000313" key="1">
    <source>
        <dbReference type="EMBL" id="BAG47596.1"/>
    </source>
</evidence>
<dbReference type="AlphaFoldDB" id="A0A0H3KYW2"/>
<evidence type="ECO:0000313" key="2">
    <source>
        <dbReference type="Proteomes" id="UP000008815"/>
    </source>
</evidence>
<keyword evidence="2" id="KW-1185">Reference proteome</keyword>
<sequence length="222" mass="24006">MPEVGRLHEGLAVAGERYRVVIQPRSYPFALDESDVTLFIAVDARSQSWGNEWARISGDAVIPARRQDVRLAVTAGGSDELQVLPARHADLPEFRTGITLTLEPGMRDPILTALSRVERVAQRTAADCQAIEPMLGRTLAPYSPTVLKPHEVNAIAAIVAGIVLQGKGVPDAISWSVLLSPEYSTWAFGENGDHPHYAELGTALRQPAVQAMLAEAGRDVRA</sequence>
<dbReference type="KEGG" id="bmj:BMULJ_05786"/>
<dbReference type="HOGENOM" id="CLU_1286766_0_0_4"/>
<proteinExistence type="predicted"/>
<accession>A0A0H3KYW2</accession>
<name>A0A0H3KYW2_BURM1</name>
<dbReference type="RefSeq" id="WP_012218114.1">
    <property type="nucleotide sequence ID" value="NC_010087.1"/>
</dbReference>
<dbReference type="KEGG" id="bmu:Bmul_5736"/>
<dbReference type="EMBL" id="AP009387">
    <property type="protein sequence ID" value="BAG47596.1"/>
    <property type="molecule type" value="Genomic_DNA"/>
</dbReference>
<gene>
    <name evidence="1" type="ordered locus">BMULJ_05786</name>
</gene>
<dbReference type="Proteomes" id="UP000008815">
    <property type="component" value="Chromosome 3"/>
</dbReference>
<reference evidence="1 2" key="1">
    <citation type="submission" date="2007-04" db="EMBL/GenBank/DDBJ databases">
        <title>Complete genome sequence of Burkholderia multivorans ATCC 17616.</title>
        <authorList>
            <person name="Ohtsubo Y."/>
            <person name="Yamashita A."/>
            <person name="Kurokawa K."/>
            <person name="Takami H."/>
            <person name="Yuhara S."/>
            <person name="Nishiyama E."/>
            <person name="Endo R."/>
            <person name="Miyazaki R."/>
            <person name="Ono A."/>
            <person name="Yano K."/>
            <person name="Ito M."/>
            <person name="Sota M."/>
            <person name="Yuji N."/>
            <person name="Hattori M."/>
            <person name="Tsuda M."/>
        </authorList>
    </citation>
    <scope>NUCLEOTIDE SEQUENCE [LARGE SCALE GENOMIC DNA]</scope>
    <source>
        <strain evidence="2">ATCC 17616 / 249</strain>
    </source>
</reference>